<protein>
    <submittedName>
        <fullName evidence="18">Myosin heavy chain 7</fullName>
    </submittedName>
</protein>
<dbReference type="PANTHER" id="PTHR45615">
    <property type="entry name" value="MYOSIN HEAVY CHAIN, NON-MUSCLE"/>
    <property type="match status" value="1"/>
</dbReference>
<dbReference type="PANTHER" id="PTHR45615:SF15">
    <property type="entry name" value="MYOSIN HEAVY CHAIN 7-RELATED"/>
    <property type="match status" value="1"/>
</dbReference>
<dbReference type="FunFam" id="1.20.5.340:FF:000004">
    <property type="entry name" value="Myosin heavy chain"/>
    <property type="match status" value="1"/>
</dbReference>
<dbReference type="FunFam" id="1.20.5.370:FF:000001">
    <property type="entry name" value="Myosin heavy chain"/>
    <property type="match status" value="1"/>
</dbReference>
<dbReference type="FunFam" id="1.20.5.340:FF:000003">
    <property type="entry name" value="Myosin heavy chain"/>
    <property type="match status" value="1"/>
</dbReference>
<dbReference type="InterPro" id="IPR027417">
    <property type="entry name" value="P-loop_NTPase"/>
</dbReference>
<dbReference type="InterPro" id="IPR001609">
    <property type="entry name" value="Myosin_head_motor_dom-like"/>
</dbReference>
<keyword evidence="9" id="KW-0175">Coiled coil</keyword>
<dbReference type="GO" id="GO:0005516">
    <property type="term" value="F:calmodulin binding"/>
    <property type="evidence" value="ECO:0007669"/>
    <property type="project" value="UniProtKB-KW"/>
</dbReference>
<evidence type="ECO:0000313" key="19">
    <source>
        <dbReference type="Proteomes" id="UP000265120"/>
    </source>
</evidence>
<dbReference type="Gene3D" id="1.20.5.4820">
    <property type="match status" value="1"/>
</dbReference>
<dbReference type="SMART" id="SM00242">
    <property type="entry name" value="MYSc"/>
    <property type="match status" value="1"/>
</dbReference>
<keyword evidence="5" id="KW-0963">Cytoplasm</keyword>
<keyword evidence="6" id="KW-0547">Nucleotide-binding</keyword>
<dbReference type="CDD" id="cd01377">
    <property type="entry name" value="MYSc_class_II"/>
    <property type="match status" value="1"/>
</dbReference>
<dbReference type="GO" id="GO:0032982">
    <property type="term" value="C:myosin filament"/>
    <property type="evidence" value="ECO:0007669"/>
    <property type="project" value="UniProtKB-KW"/>
</dbReference>
<evidence type="ECO:0000256" key="2">
    <source>
        <dbReference type="ARBA" id="ARBA00008314"/>
    </source>
</evidence>
<dbReference type="GO" id="GO:0051015">
    <property type="term" value="F:actin filament binding"/>
    <property type="evidence" value="ECO:0007669"/>
    <property type="project" value="InterPro"/>
</dbReference>
<evidence type="ECO:0000256" key="13">
    <source>
        <dbReference type="ARBA" id="ARBA00023203"/>
    </source>
</evidence>
<evidence type="ECO:0000313" key="18">
    <source>
        <dbReference type="Ensembl" id="ENSCSEP00000032720.1"/>
    </source>
</evidence>
<dbReference type="FunFam" id="1.20.5.340:FF:000006">
    <property type="entry name" value="Myosin heavy chain"/>
    <property type="match status" value="1"/>
</dbReference>
<evidence type="ECO:0000256" key="15">
    <source>
        <dbReference type="SAM" id="MobiDB-lite"/>
    </source>
</evidence>
<comment type="caution">
    <text evidence="14">Lacks conserved residue(s) required for the propagation of feature annotation.</text>
</comment>
<evidence type="ECO:0000256" key="5">
    <source>
        <dbReference type="ARBA" id="ARBA00022490"/>
    </source>
</evidence>
<keyword evidence="4" id="KW-0488">Methylation</keyword>
<dbReference type="InterPro" id="IPR002928">
    <property type="entry name" value="Myosin_tail"/>
</dbReference>
<feature type="compositionally biased region" description="Basic and acidic residues" evidence="15">
    <location>
        <begin position="1886"/>
        <end position="1907"/>
    </location>
</feature>
<dbReference type="FunFam" id="1.10.10.820:FF:000001">
    <property type="entry name" value="Myosin heavy chain"/>
    <property type="match status" value="1"/>
</dbReference>
<dbReference type="PROSITE" id="PS50096">
    <property type="entry name" value="IQ"/>
    <property type="match status" value="1"/>
</dbReference>
<feature type="region of interest" description="Disordered" evidence="15">
    <location>
        <begin position="1870"/>
        <end position="1907"/>
    </location>
</feature>
<dbReference type="Gene3D" id="3.40.850.10">
    <property type="entry name" value="Kinesin motor domain"/>
    <property type="match status" value="1"/>
</dbReference>
<dbReference type="Gene3D" id="1.10.10.820">
    <property type="match status" value="1"/>
</dbReference>
<keyword evidence="7" id="KW-0067">ATP-binding</keyword>
<keyword evidence="11" id="KW-0505">Motor protein</keyword>
<accession>A0A3P8X5L7</accession>
<dbReference type="FunFam" id="1.20.120.720:FF:000001">
    <property type="entry name" value="Myosin heavy chain, muscle"/>
    <property type="match status" value="1"/>
</dbReference>
<dbReference type="GO" id="GO:0007512">
    <property type="term" value="P:adult heart development"/>
    <property type="evidence" value="ECO:0007669"/>
    <property type="project" value="TreeGrafter"/>
</dbReference>
<dbReference type="GeneTree" id="ENSGT00940000154805"/>
<feature type="domain" description="Myosin motor" evidence="16">
    <location>
        <begin position="85"/>
        <end position="771"/>
    </location>
</feature>
<dbReference type="Gene3D" id="1.20.5.340">
    <property type="match status" value="5"/>
</dbReference>
<keyword evidence="19" id="KW-1185">Reference proteome</keyword>
<dbReference type="GO" id="GO:0000146">
    <property type="term" value="F:microfilament motor activity"/>
    <property type="evidence" value="ECO:0007669"/>
    <property type="project" value="TreeGrafter"/>
</dbReference>
<dbReference type="GO" id="GO:0060048">
    <property type="term" value="P:cardiac muscle contraction"/>
    <property type="evidence" value="ECO:0007669"/>
    <property type="project" value="TreeGrafter"/>
</dbReference>
<evidence type="ECO:0000256" key="1">
    <source>
        <dbReference type="ARBA" id="ARBA00004657"/>
    </source>
</evidence>
<dbReference type="Ensembl" id="ENSCSET00000033143.1">
    <property type="protein sequence ID" value="ENSCSEP00000032720.1"/>
    <property type="gene ID" value="ENSCSEG00000020930.1"/>
</dbReference>
<dbReference type="InterPro" id="IPR004009">
    <property type="entry name" value="SH3_Myosin"/>
</dbReference>
<dbReference type="InterPro" id="IPR036961">
    <property type="entry name" value="Kinesin_motor_dom_sf"/>
</dbReference>
<dbReference type="PROSITE" id="PS51844">
    <property type="entry name" value="SH3_LIKE"/>
    <property type="match status" value="1"/>
</dbReference>
<reference evidence="18 19" key="1">
    <citation type="journal article" date="2014" name="Nat. Genet.">
        <title>Whole-genome sequence of a flatfish provides insights into ZW sex chromosome evolution and adaptation to a benthic lifestyle.</title>
        <authorList>
            <person name="Chen S."/>
            <person name="Zhang G."/>
            <person name="Shao C."/>
            <person name="Huang Q."/>
            <person name="Liu G."/>
            <person name="Zhang P."/>
            <person name="Song W."/>
            <person name="An N."/>
            <person name="Chalopin D."/>
            <person name="Volff J.N."/>
            <person name="Hong Y."/>
            <person name="Li Q."/>
            <person name="Sha Z."/>
            <person name="Zhou H."/>
            <person name="Xie M."/>
            <person name="Yu Q."/>
            <person name="Liu Y."/>
            <person name="Xiang H."/>
            <person name="Wang N."/>
            <person name="Wu K."/>
            <person name="Yang C."/>
            <person name="Zhou Q."/>
            <person name="Liao X."/>
            <person name="Yang L."/>
            <person name="Hu Q."/>
            <person name="Zhang J."/>
            <person name="Meng L."/>
            <person name="Jin L."/>
            <person name="Tian Y."/>
            <person name="Lian J."/>
            <person name="Yang J."/>
            <person name="Miao G."/>
            <person name="Liu S."/>
            <person name="Liang Z."/>
            <person name="Yan F."/>
            <person name="Li Y."/>
            <person name="Sun B."/>
            <person name="Zhang H."/>
            <person name="Zhang J."/>
            <person name="Zhu Y."/>
            <person name="Du M."/>
            <person name="Zhao Y."/>
            <person name="Schartl M."/>
            <person name="Tang Q."/>
            <person name="Wang J."/>
        </authorList>
    </citation>
    <scope>NUCLEOTIDE SEQUENCE</scope>
</reference>
<feature type="domain" description="Myosin N-terminal SH3-like" evidence="17">
    <location>
        <begin position="32"/>
        <end position="81"/>
    </location>
</feature>
<dbReference type="GO" id="GO:0005524">
    <property type="term" value="F:ATP binding"/>
    <property type="evidence" value="ECO:0007669"/>
    <property type="project" value="UniProtKB-KW"/>
</dbReference>
<dbReference type="SUPFAM" id="SSF52540">
    <property type="entry name" value="P-loop containing nucleoside triphosphate hydrolases"/>
    <property type="match status" value="1"/>
</dbReference>
<evidence type="ECO:0000256" key="10">
    <source>
        <dbReference type="ARBA" id="ARBA00023123"/>
    </source>
</evidence>
<proteinExistence type="inferred from homology"/>
<dbReference type="GO" id="GO:0030049">
    <property type="term" value="P:muscle filament sliding"/>
    <property type="evidence" value="ECO:0007669"/>
    <property type="project" value="TreeGrafter"/>
</dbReference>
<name>A0A3P8X5L7_CYNSE</name>
<dbReference type="FunFam" id="1.20.5.370:FF:000008">
    <property type="entry name" value="Myosin heavy chain"/>
    <property type="match status" value="1"/>
</dbReference>
<evidence type="ECO:0000256" key="4">
    <source>
        <dbReference type="ARBA" id="ARBA00022481"/>
    </source>
</evidence>
<dbReference type="FunFam" id="1.20.58.530:FF:000001">
    <property type="entry name" value="Myosin heavy chain"/>
    <property type="match status" value="1"/>
</dbReference>
<feature type="region of interest" description="Actin-binding" evidence="14">
    <location>
        <begin position="648"/>
        <end position="670"/>
    </location>
</feature>
<dbReference type="FunFam" id="1.20.5.340:FF:000002">
    <property type="entry name" value="Myosin heavy chain"/>
    <property type="match status" value="1"/>
</dbReference>
<dbReference type="GO" id="GO:0030016">
    <property type="term" value="C:myofibril"/>
    <property type="evidence" value="ECO:0007669"/>
    <property type="project" value="UniProtKB-SubCell"/>
</dbReference>
<comment type="subcellular location">
    <subcellularLocation>
        <location evidence="1">Cytoplasm</location>
        <location evidence="1">Myofibril</location>
    </subcellularLocation>
</comment>
<sequence length="1907" mass="219972">MGDSAMREFGLAASYLRKSDKERLEAQTRPFDMKKECFVPDPEVEYIKATIISRDGDKVTANTEFGKTVTVKECDIHPQNPPKFDKIEDMAMFTFLHEPAVLFNLKERYAAWMIYTYSGLFCVTVNPYKWLPVYNQEVVVAYRGKKRSEAPPHIFSISDNAYQYMLQRKSVYPYHVKSGAGKTVNTKRVIQYFASIAAVPGGGKKDAGTLEDQIIQANPALEAFGNAKTIRNDNSSRFGKFIRIHFDNRGKLASADIETYLLEKSRVTYQLKAERDYHIFYQILSQVKPELLEMLLITNNPYDYAFISQGETTVASINDSEELMATDDAFDVLGFTQEEKNSIYKLTGAIMHYGNMRFKQKQREEQAEADGTEDADKVAYLMGLNSADLIKCLCHPRVKVGNEWVTKGQNVAQVNYAIGALSKAVYERMFLWMVVRINQSLDTKQPRQYFIGVLDIAGFEIFEFNTFEQLCINFTNEKLQQFFNHHMFVLEQEEYKKEGIEWTFIDFGMDLQACIDLIEKPMGIMSILEEECMFPKASDTTFKAKLYDNHLGKSANFQKPRIVKGKPEAHFALMHYAGTVDYNINNWLVKNKDPLNETVVGLYQKSTVKLLATLFANYAGADSGGKGKGSKKKGSSFQTVSALHRENLNKLMTNLRSTHPHFVRCIIPNETKTPGAMENPLVMHQLRCNGVLEGIRICRKGFPNRILYGDFKQRYRILNPSAIPEGQFIDNKKASEKLLGSLDIDHTQYKLGHTKVFFKAGLLGLLEEMRDDRLALIITRLQARSRGVLARIEFKKIVERRDAVLVIQWNIRAFMGVKNWPWMKMYFKIKPLLKSAESEKEMANMKEEFTKLKEAYAKLEARKKELEEKTVTLLQEKNDLQLQVQTEQDNLCDAEERCEGLIKSKIQLEAKIKELTERLDDEEEMNAELTAKKRKLEDECSELKKDIDDLELTLAKVEKEKHATENKVKNMTEEMAALDEIIAKLTKEKKALQEAHQQTLDDLQSEEDKVNTLTKAKVKLEQQVDDLEGSLEQEKKIRMDLERAKRKLEGDLKLTQESLMDLENDKQQLEEHMKKKDFELSQLNNKIEDEQAIAIQLQKKLKELQARIEELEEELEAERAARAKVEKQRADLARELEEISERLEEAGGATSAQIEMNKKREAEFQKLRRDLEEATLLHESTAASLRKKQADSVADLGEQIDNLQRVKQKLEKEKSELRLELDDVVSSMEHIVKTKNNLEKMCRSLEDQMNEYKTKSEEGQRTINDFTMHKAKLQTENSELTRQLEEKDSLVSQLTRGKQSYTQQIEDLKRQLEEEVKAKNALAHAVQSSRHDCDLLREQYEEEQEAKGELQRSMSKANSEVAQWRTKYETDAIQRTEELEEAKKKLAQRLQEAEEAVEAVNAKCSSLEKTKHRLQNEIEDLMVDVERSNAAAAALDKKQRNFDKVLAEWKQKYEESQAELESTQKETRSLSTELFKLKNSYEESLEHLETMKRENKNLQEEIADLTEQIAEGGKSIHELEKIRKQLEQEKSEIQTALEEAEASLEHEEGKILRAQLEFNQVKAEIDCLGAECRGRNEALRIKKKMEGDLNEMEIQLSQANRQAAEAQKQLKSLHDTQLQLDDSLRANDDMKENIAIVERRNTLLQAELEELRAALEQTERSRKLAEQELMDVSERVQLLHSQNTGLINQKKKLEADTSQLQTEVEDAVQECRNAEEKPKKPITDPAMMAEELKKEQDTSAHLERMKKNMEQTIKDLQHRLDEAEQIALKGGKKQLQKLEARVKELENEVESEQKKASDAIKGVRKYERRIKELTYQTEEDRKNLMRLQDLVDKLQLKVKSYKKAAEESEEQANNNLAKFRKLQHELDEAEERADIAESQVNKLRAKSRDVNGGKSKDECDSMEAIRV</sequence>
<dbReference type="FunFam" id="1.20.5.1160:FF:000012">
    <property type="entry name" value="Myosin heavy chain 6"/>
    <property type="match status" value="1"/>
</dbReference>
<keyword evidence="13 14" id="KW-0009">Actin-binding</keyword>
<dbReference type="FunFam" id="3.40.850.10:FF:000101">
    <property type="entry name" value="Slow myosin heavy chain 2"/>
    <property type="match status" value="1"/>
</dbReference>
<dbReference type="FunFam" id="1.20.5.370:FF:000002">
    <property type="entry name" value="Myosin heavy chain"/>
    <property type="match status" value="1"/>
</dbReference>
<evidence type="ECO:0000259" key="17">
    <source>
        <dbReference type="PROSITE" id="PS51844"/>
    </source>
</evidence>
<dbReference type="Gene3D" id="1.20.5.370">
    <property type="match status" value="4"/>
</dbReference>
<dbReference type="FunFam" id="2.30.30.360:FF:000001">
    <property type="entry name" value="Myosin heavy chain"/>
    <property type="match status" value="1"/>
</dbReference>
<evidence type="ECO:0000256" key="12">
    <source>
        <dbReference type="ARBA" id="ARBA00023179"/>
    </source>
</evidence>
<dbReference type="PROSITE" id="PS51456">
    <property type="entry name" value="MYOSIN_MOTOR"/>
    <property type="match status" value="1"/>
</dbReference>
<evidence type="ECO:0000256" key="9">
    <source>
        <dbReference type="ARBA" id="ARBA00023054"/>
    </source>
</evidence>
<dbReference type="GO" id="GO:0016460">
    <property type="term" value="C:myosin II complex"/>
    <property type="evidence" value="ECO:0007669"/>
    <property type="project" value="TreeGrafter"/>
</dbReference>
<dbReference type="SUPFAM" id="SSF90257">
    <property type="entry name" value="Myosin rod fragments"/>
    <property type="match status" value="5"/>
</dbReference>
<evidence type="ECO:0000256" key="3">
    <source>
        <dbReference type="ARBA" id="ARBA00022433"/>
    </source>
</evidence>
<dbReference type="GO" id="GO:0045214">
    <property type="term" value="P:sarcomere organization"/>
    <property type="evidence" value="ECO:0007669"/>
    <property type="project" value="TreeGrafter"/>
</dbReference>
<dbReference type="Pfam" id="PF01576">
    <property type="entry name" value="Myosin_tail_1"/>
    <property type="match status" value="2"/>
</dbReference>
<dbReference type="Pfam" id="PF00063">
    <property type="entry name" value="Myosin_head"/>
    <property type="match status" value="1"/>
</dbReference>
<dbReference type="Proteomes" id="UP000265120">
    <property type="component" value="Chromosome 20"/>
</dbReference>
<keyword evidence="12" id="KW-0514">Muscle protein</keyword>
<keyword evidence="10 14" id="KW-0518">Myosin</keyword>
<dbReference type="Gene3D" id="6.10.250.2420">
    <property type="match status" value="1"/>
</dbReference>
<organism evidence="18 19">
    <name type="scientific">Cynoglossus semilaevis</name>
    <name type="common">Tongue sole</name>
    <dbReference type="NCBI Taxonomy" id="244447"/>
    <lineage>
        <taxon>Eukaryota</taxon>
        <taxon>Metazoa</taxon>
        <taxon>Chordata</taxon>
        <taxon>Craniata</taxon>
        <taxon>Vertebrata</taxon>
        <taxon>Euteleostomi</taxon>
        <taxon>Actinopterygii</taxon>
        <taxon>Neopterygii</taxon>
        <taxon>Teleostei</taxon>
        <taxon>Neoteleostei</taxon>
        <taxon>Acanthomorphata</taxon>
        <taxon>Carangaria</taxon>
        <taxon>Pleuronectiformes</taxon>
        <taxon>Pleuronectoidei</taxon>
        <taxon>Cynoglossidae</taxon>
        <taxon>Cynoglossinae</taxon>
        <taxon>Cynoglossus</taxon>
    </lineage>
</organism>
<comment type="similarity">
    <text evidence="2 14">Belongs to the TRAFAC class myosin-kinesin ATPase superfamily. Myosin family.</text>
</comment>
<reference evidence="18" key="2">
    <citation type="submission" date="2025-08" db="UniProtKB">
        <authorList>
            <consortium name="Ensembl"/>
        </authorList>
    </citation>
    <scope>IDENTIFICATION</scope>
</reference>
<evidence type="ECO:0000256" key="8">
    <source>
        <dbReference type="ARBA" id="ARBA00022860"/>
    </source>
</evidence>
<dbReference type="Gene3D" id="1.20.120.720">
    <property type="entry name" value="Myosin VI head, motor domain, U50 subdomain"/>
    <property type="match status" value="1"/>
</dbReference>
<dbReference type="InterPro" id="IPR008989">
    <property type="entry name" value="Myosin_S1_N"/>
</dbReference>
<dbReference type="Gene3D" id="2.30.30.360">
    <property type="entry name" value="Myosin S1 fragment, N-terminal"/>
    <property type="match status" value="1"/>
</dbReference>
<dbReference type="FunFam" id="1.20.5.4820:FF:000001">
    <property type="entry name" value="Myosin heavy chain"/>
    <property type="match status" value="1"/>
</dbReference>
<evidence type="ECO:0000256" key="6">
    <source>
        <dbReference type="ARBA" id="ARBA00022741"/>
    </source>
</evidence>
<evidence type="ECO:0000256" key="11">
    <source>
        <dbReference type="ARBA" id="ARBA00023175"/>
    </source>
</evidence>
<dbReference type="Pfam" id="PF02736">
    <property type="entry name" value="Myosin_N"/>
    <property type="match status" value="1"/>
</dbReference>
<evidence type="ECO:0000259" key="16">
    <source>
        <dbReference type="PROSITE" id="PS51456"/>
    </source>
</evidence>
<reference evidence="18" key="3">
    <citation type="submission" date="2025-09" db="UniProtKB">
        <authorList>
            <consortium name="Ensembl"/>
        </authorList>
    </citation>
    <scope>IDENTIFICATION</scope>
</reference>
<dbReference type="FunFam" id="1.20.5.340:FF:000013">
    <property type="entry name" value="Myosin heavy chain"/>
    <property type="match status" value="1"/>
</dbReference>
<evidence type="ECO:0000256" key="14">
    <source>
        <dbReference type="PROSITE-ProRule" id="PRU00782"/>
    </source>
</evidence>
<keyword evidence="8" id="KW-0112">Calmodulin-binding</keyword>
<evidence type="ECO:0000256" key="7">
    <source>
        <dbReference type="ARBA" id="ARBA00022840"/>
    </source>
</evidence>
<keyword evidence="3" id="KW-0787">Thick filament</keyword>
<dbReference type="PRINTS" id="PR00193">
    <property type="entry name" value="MYOSINHEAVY"/>
</dbReference>
<dbReference type="Gene3D" id="1.20.58.530">
    <property type="match status" value="1"/>
</dbReference>
<dbReference type="InterPro" id="IPR014751">
    <property type="entry name" value="XRCC4-like_C"/>
</dbReference>